<dbReference type="SUPFAM" id="SSF52242">
    <property type="entry name" value="Cobalamin (vitamin B12)-binding domain"/>
    <property type="match status" value="1"/>
</dbReference>
<accession>A0A1W6JYB9</accession>
<keyword evidence="3" id="KW-0808">Transferase</keyword>
<dbReference type="InterPro" id="IPR034466">
    <property type="entry name" value="Methyltransferase_Class_B"/>
</dbReference>
<dbReference type="GO" id="GO:0003824">
    <property type="term" value="F:catalytic activity"/>
    <property type="evidence" value="ECO:0007669"/>
    <property type="project" value="InterPro"/>
</dbReference>
<proteinExistence type="predicted"/>
<evidence type="ECO:0000313" key="10">
    <source>
        <dbReference type="EMBL" id="ARM75259.1"/>
    </source>
</evidence>
<comment type="cofactor">
    <cofactor evidence="1">
        <name>[4Fe-4S] cluster</name>
        <dbReference type="ChEBI" id="CHEBI:49883"/>
    </cofactor>
</comment>
<dbReference type="PROSITE" id="PS51918">
    <property type="entry name" value="RADICAL_SAM"/>
    <property type="match status" value="1"/>
</dbReference>
<dbReference type="EMBL" id="CP020477">
    <property type="protein sequence ID" value="ARM75259.1"/>
    <property type="molecule type" value="Genomic_DNA"/>
</dbReference>
<keyword evidence="4" id="KW-0949">S-adenosyl-L-methionine</keyword>
<dbReference type="GO" id="GO:0031419">
    <property type="term" value="F:cobalamin binding"/>
    <property type="evidence" value="ECO:0007669"/>
    <property type="project" value="InterPro"/>
</dbReference>
<dbReference type="RefSeq" id="WP_148691020.1">
    <property type="nucleotide sequence ID" value="NZ_CP020477.1"/>
</dbReference>
<dbReference type="SFLD" id="SFLDS00029">
    <property type="entry name" value="Radical_SAM"/>
    <property type="match status" value="1"/>
</dbReference>
<dbReference type="AlphaFoldDB" id="A0A1W6JYB9"/>
<evidence type="ECO:0000256" key="5">
    <source>
        <dbReference type="ARBA" id="ARBA00022723"/>
    </source>
</evidence>
<dbReference type="Proteomes" id="UP000193404">
    <property type="component" value="Chromosome"/>
</dbReference>
<dbReference type="GeneID" id="41590037"/>
<keyword evidence="5" id="KW-0479">Metal-binding</keyword>
<dbReference type="InterPro" id="IPR051198">
    <property type="entry name" value="BchE-like"/>
</dbReference>
<keyword evidence="11" id="KW-1185">Reference proteome</keyword>
<evidence type="ECO:0000256" key="2">
    <source>
        <dbReference type="ARBA" id="ARBA00022603"/>
    </source>
</evidence>
<dbReference type="PROSITE" id="PS51332">
    <property type="entry name" value="B12_BINDING"/>
    <property type="match status" value="1"/>
</dbReference>
<dbReference type="InterPro" id="IPR006638">
    <property type="entry name" value="Elp3/MiaA/NifB-like_rSAM"/>
</dbReference>
<dbReference type="CDD" id="cd01335">
    <property type="entry name" value="Radical_SAM"/>
    <property type="match status" value="1"/>
</dbReference>
<dbReference type="PANTHER" id="PTHR43409:SF7">
    <property type="entry name" value="BLL1977 PROTEIN"/>
    <property type="match status" value="1"/>
</dbReference>
<keyword evidence="2" id="KW-0489">Methyltransferase</keyword>
<dbReference type="InterPro" id="IPR023404">
    <property type="entry name" value="rSAM_horseshoe"/>
</dbReference>
<dbReference type="PANTHER" id="PTHR43409">
    <property type="entry name" value="ANAEROBIC MAGNESIUM-PROTOPORPHYRIN IX MONOMETHYL ESTER CYCLASE-RELATED"/>
    <property type="match status" value="1"/>
</dbReference>
<dbReference type="InterPro" id="IPR058240">
    <property type="entry name" value="rSAM_sf"/>
</dbReference>
<evidence type="ECO:0000259" key="9">
    <source>
        <dbReference type="PROSITE" id="PS51918"/>
    </source>
</evidence>
<dbReference type="InterPro" id="IPR006158">
    <property type="entry name" value="Cobalamin-bd"/>
</dbReference>
<reference evidence="10 11" key="1">
    <citation type="submission" date="2017-03" db="EMBL/GenBank/DDBJ databases">
        <title>Sulfur activation and transportation mechanism of thermophilic Archaea Acidianus manzaensis YN-25.</title>
        <authorList>
            <person name="Ma Y."/>
            <person name="Yang Y."/>
            <person name="Xia J."/>
        </authorList>
    </citation>
    <scope>NUCLEOTIDE SEQUENCE [LARGE SCALE GENOMIC DNA]</scope>
    <source>
        <strain evidence="10 11">YN-25</strain>
    </source>
</reference>
<name>A0A1W6JYB9_9CREN</name>
<evidence type="ECO:0000256" key="7">
    <source>
        <dbReference type="ARBA" id="ARBA00023014"/>
    </source>
</evidence>
<protein>
    <submittedName>
        <fullName evidence="10">B12-binding domain-containing radical SAM protein</fullName>
    </submittedName>
</protein>
<dbReference type="STRING" id="282676.B6F84_03915"/>
<dbReference type="OrthoDB" id="358785at2157"/>
<dbReference type="Pfam" id="PF04055">
    <property type="entry name" value="Radical_SAM"/>
    <property type="match status" value="1"/>
</dbReference>
<dbReference type="Pfam" id="PF02310">
    <property type="entry name" value="B12-binding"/>
    <property type="match status" value="1"/>
</dbReference>
<evidence type="ECO:0000256" key="1">
    <source>
        <dbReference type="ARBA" id="ARBA00001966"/>
    </source>
</evidence>
<dbReference type="SMART" id="SM00729">
    <property type="entry name" value="Elp3"/>
    <property type="match status" value="1"/>
</dbReference>
<dbReference type="SFLD" id="SFLDG01082">
    <property type="entry name" value="B12-binding_domain_containing"/>
    <property type="match status" value="1"/>
</dbReference>
<feature type="domain" description="Radical SAM core" evidence="9">
    <location>
        <begin position="194"/>
        <end position="423"/>
    </location>
</feature>
<dbReference type="GO" id="GO:0046872">
    <property type="term" value="F:metal ion binding"/>
    <property type="evidence" value="ECO:0007669"/>
    <property type="project" value="UniProtKB-KW"/>
</dbReference>
<evidence type="ECO:0000313" key="11">
    <source>
        <dbReference type="Proteomes" id="UP000193404"/>
    </source>
</evidence>
<organism evidence="10 11">
    <name type="scientific">Acidianus manzaensis</name>
    <dbReference type="NCBI Taxonomy" id="282676"/>
    <lineage>
        <taxon>Archaea</taxon>
        <taxon>Thermoproteota</taxon>
        <taxon>Thermoprotei</taxon>
        <taxon>Sulfolobales</taxon>
        <taxon>Sulfolobaceae</taxon>
        <taxon>Acidianus</taxon>
    </lineage>
</organism>
<dbReference type="Gene3D" id="3.80.30.20">
    <property type="entry name" value="tm_1862 like domain"/>
    <property type="match status" value="1"/>
</dbReference>
<dbReference type="KEGG" id="aman:B6F84_03915"/>
<evidence type="ECO:0000256" key="3">
    <source>
        <dbReference type="ARBA" id="ARBA00022679"/>
    </source>
</evidence>
<dbReference type="SUPFAM" id="SSF102114">
    <property type="entry name" value="Radical SAM enzymes"/>
    <property type="match status" value="1"/>
</dbReference>
<keyword evidence="7" id="KW-0411">Iron-sulfur</keyword>
<feature type="domain" description="B12-binding" evidence="8">
    <location>
        <begin position="12"/>
        <end position="146"/>
    </location>
</feature>
<dbReference type="SFLD" id="SFLDG01123">
    <property type="entry name" value="methyltransferase_(Class_B)"/>
    <property type="match status" value="1"/>
</dbReference>
<dbReference type="Gene3D" id="3.40.50.280">
    <property type="entry name" value="Cobalamin-binding domain"/>
    <property type="match status" value="1"/>
</dbReference>
<keyword evidence="6" id="KW-0408">Iron</keyword>
<sequence>MKAVLIRPINPNGSAYLRSFGFLPSPLGLIQLAGDIRAVNENNEIKIIDMEADETDISKVINETVNFHPDLVGITLHATAAHNVAINIAKEVKEQSPDTVLVAGGHHATFVPEEMVRNYFDVVVMGEGDETIMDLSKAIENHEDFKNIKGIVYKDKENIIRRTHPRPLILNLDELPMPAYDLVDREKYPFDVFGNSHAVACIETSRGCPYACEFCSVTPTWGNTWRSKSNKRIIKELRELKKLGYDWIFFTDDIFIVYPNIKQRMELFDDMINENLNFNFISQMRVDITAKKPEVIKKASDAGLSIAFLGVESGDDDTLKSMHKGTVTSLAEKAVKILHENGVVILIGLILGSPYDTLKKMWKTVKFAYRLSDFGADSVQFSIYTPLPGTRSFIRALKENKIFTLNWDYYDLLLPVMKIKTNPVLVQFLQYYGNYTFYVRKWIKSKIYRQKIPEKKLKLLREAEKYFINKIPHYTKEIVIGMPKNLLRTWKLYREDKEDLSKEKIEELINSSQIIVYDETNAVKKNRYFMAND</sequence>
<dbReference type="InterPro" id="IPR036724">
    <property type="entry name" value="Cobalamin-bd_sf"/>
</dbReference>
<dbReference type="InterPro" id="IPR007197">
    <property type="entry name" value="rSAM"/>
</dbReference>
<evidence type="ECO:0000259" key="8">
    <source>
        <dbReference type="PROSITE" id="PS51332"/>
    </source>
</evidence>
<evidence type="ECO:0000256" key="6">
    <source>
        <dbReference type="ARBA" id="ARBA00023004"/>
    </source>
</evidence>
<dbReference type="CDD" id="cd02068">
    <property type="entry name" value="radical_SAM_B12_BD"/>
    <property type="match status" value="1"/>
</dbReference>
<evidence type="ECO:0000256" key="4">
    <source>
        <dbReference type="ARBA" id="ARBA00022691"/>
    </source>
</evidence>
<dbReference type="GO" id="GO:0051539">
    <property type="term" value="F:4 iron, 4 sulfur cluster binding"/>
    <property type="evidence" value="ECO:0007669"/>
    <property type="project" value="UniProtKB-KW"/>
</dbReference>
<gene>
    <name evidence="10" type="ORF">B6F84_03915</name>
</gene>